<dbReference type="Proteomes" id="UP000289600">
    <property type="component" value="Segment"/>
</dbReference>
<accession>A0A2P1ELX9</accession>
<keyword evidence="2" id="KW-1185">Reference proteome</keyword>
<proteinExistence type="predicted"/>
<evidence type="ECO:0000313" key="1">
    <source>
        <dbReference type="EMBL" id="AVL94894.1"/>
    </source>
</evidence>
<organism evidence="1 2">
    <name type="scientific">Moumouvirus australiensis</name>
    <dbReference type="NCBI Taxonomy" id="2109587"/>
    <lineage>
        <taxon>Viruses</taxon>
        <taxon>Varidnaviria</taxon>
        <taxon>Bamfordvirae</taxon>
        <taxon>Nucleocytoviricota</taxon>
        <taxon>Megaviricetes</taxon>
        <taxon>Imitervirales</taxon>
        <taxon>Mimiviridae</taxon>
        <taxon>Megamimivirinae</taxon>
        <taxon>Moumouvirus</taxon>
        <taxon>Moumouvirus australiense</taxon>
    </lineage>
</organism>
<name>A0A2P1ELX9_9VIRU</name>
<sequence>MTTNISDYYMSDEKDKNEYSTEKQEDNLNNIDDIIDLISKNSKNIDDFMKANISNYEPTFKNQKNDDYLKKFIPITISFVTWMKENKDNENLYRTFSNIYSCEYRTQLYENIIKYFNDEQVITDEFLIYWKLLVIDLIKNNRRHKHNIKNITIDLDNHISNLRLDKEKGVFKCFLDGNYICLFKENGNDYYVS</sequence>
<reference evidence="2" key="1">
    <citation type="submission" date="2018-01" db="EMBL/GenBank/DDBJ databases">
        <title>Testimony of 'menage a trois' revealed by the proteome of Megavirus virophage.</title>
        <authorList>
            <person name="Jeudy S."/>
            <person name="Bertaux L."/>
            <person name="Alempic J.-M."/>
            <person name="Lartigue A."/>
            <person name="Legendre M."/>
            <person name="Philippe N."/>
            <person name="Beucher L."/>
            <person name="Biondi E."/>
            <person name="Juul S."/>
            <person name="Turner D."/>
            <person name="Coute Y."/>
            <person name="Claverie J.-M."/>
            <person name="Abergel C."/>
        </authorList>
    </citation>
    <scope>NUCLEOTIDE SEQUENCE [LARGE SCALE GENOMIC DNA]</scope>
</reference>
<evidence type="ECO:0000313" key="2">
    <source>
        <dbReference type="Proteomes" id="UP000289600"/>
    </source>
</evidence>
<dbReference type="EMBL" id="MG807320">
    <property type="protein sequence ID" value="AVL94894.1"/>
    <property type="molecule type" value="Genomic_DNA"/>
</dbReference>
<protein>
    <submittedName>
        <fullName evidence="1">Uncharacterized protein</fullName>
    </submittedName>
</protein>
<gene>
    <name evidence="1" type="ORF">mc_508</name>
</gene>